<accession>A0A918UMI8</accession>
<dbReference type="Gene3D" id="3.30.870.10">
    <property type="entry name" value="Endonuclease Chain A"/>
    <property type="match status" value="1"/>
</dbReference>
<evidence type="ECO:0000256" key="6">
    <source>
        <dbReference type="ARBA" id="ARBA00023098"/>
    </source>
</evidence>
<comment type="caution">
    <text evidence="8">The sequence shown here is derived from an EMBL/GenBank/DDBJ whole genome shotgun (WGS) entry which is preliminary data.</text>
</comment>
<dbReference type="PROSITE" id="PS50035">
    <property type="entry name" value="PLD"/>
    <property type="match status" value="1"/>
</dbReference>
<dbReference type="RefSeq" id="WP_018472314.1">
    <property type="nucleotide sequence ID" value="NZ_BMWX01000002.1"/>
</dbReference>
<proteinExistence type="inferred from homology"/>
<dbReference type="PANTHER" id="PTHR43856">
    <property type="entry name" value="CARDIOLIPIN HYDROLASE"/>
    <property type="match status" value="1"/>
</dbReference>
<dbReference type="GO" id="GO:0016891">
    <property type="term" value="F:RNA endonuclease activity producing 5'-phosphomonoesters, hydrolytic mechanism"/>
    <property type="evidence" value="ECO:0007669"/>
    <property type="project" value="TreeGrafter"/>
</dbReference>
<dbReference type="GO" id="GO:0006793">
    <property type="term" value="P:phosphorus metabolic process"/>
    <property type="evidence" value="ECO:0007669"/>
    <property type="project" value="UniProtKB-ARBA"/>
</dbReference>
<dbReference type="EC" id="3.1.4.4" evidence="3"/>
<comment type="catalytic activity">
    <reaction evidence="1">
        <text>a 1,2-diacyl-sn-glycero-3-phosphocholine + H2O = a 1,2-diacyl-sn-glycero-3-phosphate + choline + H(+)</text>
        <dbReference type="Rhea" id="RHEA:14445"/>
        <dbReference type="ChEBI" id="CHEBI:15354"/>
        <dbReference type="ChEBI" id="CHEBI:15377"/>
        <dbReference type="ChEBI" id="CHEBI:15378"/>
        <dbReference type="ChEBI" id="CHEBI:57643"/>
        <dbReference type="ChEBI" id="CHEBI:58608"/>
        <dbReference type="EC" id="3.1.4.4"/>
    </reaction>
</comment>
<sequence>MNTLDHLLDEFKISLEDHALSRSEKREIKSEVADLTMHERQVLMSDICQLAQARTQDVDTQNLLQWFYEAVKLLQQKETATAYGSAFFSPGNACRDAIIQELRMAQSIIHICVFTISDNQITNEIIEAQRRNIPIKIISDDEKVFDLGSDIDLLREEGLAVQTDHSPAHMHHKFAIFDRKKVLTGSYNWTRSAASQNYENIVLLDDVHTVRTFEKEFDRLWDRFESGRG</sequence>
<keyword evidence="5" id="KW-0442">Lipid degradation</keyword>
<evidence type="ECO:0000256" key="1">
    <source>
        <dbReference type="ARBA" id="ARBA00000798"/>
    </source>
</evidence>
<dbReference type="Proteomes" id="UP000619457">
    <property type="component" value="Unassembled WGS sequence"/>
</dbReference>
<dbReference type="Pfam" id="PF13091">
    <property type="entry name" value="PLDc_2"/>
    <property type="match status" value="1"/>
</dbReference>
<dbReference type="SUPFAM" id="SSF56024">
    <property type="entry name" value="Phospholipase D/nuclease"/>
    <property type="match status" value="1"/>
</dbReference>
<feature type="domain" description="PLD phosphodiesterase" evidence="7">
    <location>
        <begin position="166"/>
        <end position="193"/>
    </location>
</feature>
<keyword evidence="4" id="KW-0378">Hydrolase</keyword>
<evidence type="ECO:0000313" key="8">
    <source>
        <dbReference type="EMBL" id="GGZ20630.1"/>
    </source>
</evidence>
<dbReference type="EMBL" id="BMWX01000002">
    <property type="protein sequence ID" value="GGZ20630.1"/>
    <property type="molecule type" value="Genomic_DNA"/>
</dbReference>
<reference evidence="8" key="2">
    <citation type="submission" date="2020-09" db="EMBL/GenBank/DDBJ databases">
        <authorList>
            <person name="Sun Q."/>
            <person name="Kim S."/>
        </authorList>
    </citation>
    <scope>NUCLEOTIDE SEQUENCE</scope>
    <source>
        <strain evidence="8">KCTC 12368</strain>
    </source>
</reference>
<dbReference type="InterPro" id="IPR025202">
    <property type="entry name" value="PLD-like_dom"/>
</dbReference>
<evidence type="ECO:0000259" key="7">
    <source>
        <dbReference type="PROSITE" id="PS50035"/>
    </source>
</evidence>
<dbReference type="AlphaFoldDB" id="A0A918UMI8"/>
<evidence type="ECO:0000256" key="3">
    <source>
        <dbReference type="ARBA" id="ARBA00012027"/>
    </source>
</evidence>
<gene>
    <name evidence="8" type="ORF">GCM10007049_11510</name>
</gene>
<evidence type="ECO:0000256" key="4">
    <source>
        <dbReference type="ARBA" id="ARBA00022801"/>
    </source>
</evidence>
<dbReference type="GO" id="GO:0016042">
    <property type="term" value="P:lipid catabolic process"/>
    <property type="evidence" value="ECO:0007669"/>
    <property type="project" value="UniProtKB-KW"/>
</dbReference>
<organism evidence="8 9">
    <name type="scientific">Echinicola pacifica</name>
    <dbReference type="NCBI Taxonomy" id="346377"/>
    <lineage>
        <taxon>Bacteria</taxon>
        <taxon>Pseudomonadati</taxon>
        <taxon>Bacteroidota</taxon>
        <taxon>Cytophagia</taxon>
        <taxon>Cytophagales</taxon>
        <taxon>Cyclobacteriaceae</taxon>
        <taxon>Echinicola</taxon>
    </lineage>
</organism>
<name>A0A918UMI8_9BACT</name>
<keyword evidence="6" id="KW-0443">Lipid metabolism</keyword>
<comment type="similarity">
    <text evidence="2">Belongs to the phospholipase D family.</text>
</comment>
<dbReference type="InterPro" id="IPR051406">
    <property type="entry name" value="PLD_domain"/>
</dbReference>
<dbReference type="GO" id="GO:0004630">
    <property type="term" value="F:phospholipase D activity"/>
    <property type="evidence" value="ECO:0007669"/>
    <property type="project" value="UniProtKB-EC"/>
</dbReference>
<evidence type="ECO:0000256" key="5">
    <source>
        <dbReference type="ARBA" id="ARBA00022963"/>
    </source>
</evidence>
<evidence type="ECO:0000256" key="2">
    <source>
        <dbReference type="ARBA" id="ARBA00008664"/>
    </source>
</evidence>
<reference evidence="8" key="1">
    <citation type="journal article" date="2014" name="Int. J. Syst. Evol. Microbiol.">
        <title>Complete genome sequence of Corynebacterium casei LMG S-19264T (=DSM 44701T), isolated from a smear-ripened cheese.</title>
        <authorList>
            <consortium name="US DOE Joint Genome Institute (JGI-PGF)"/>
            <person name="Walter F."/>
            <person name="Albersmeier A."/>
            <person name="Kalinowski J."/>
            <person name="Ruckert C."/>
        </authorList>
    </citation>
    <scope>NUCLEOTIDE SEQUENCE</scope>
    <source>
        <strain evidence="8">KCTC 12368</strain>
    </source>
</reference>
<keyword evidence="9" id="KW-1185">Reference proteome</keyword>
<protein>
    <recommendedName>
        <fullName evidence="3">phospholipase D</fullName>
        <ecNumber evidence="3">3.1.4.4</ecNumber>
    </recommendedName>
</protein>
<dbReference type="CDD" id="cd09171">
    <property type="entry name" value="PLDc_vPLD6_like"/>
    <property type="match status" value="1"/>
</dbReference>
<dbReference type="PANTHER" id="PTHR43856:SF1">
    <property type="entry name" value="MITOCHONDRIAL CARDIOLIPIN HYDROLASE"/>
    <property type="match status" value="1"/>
</dbReference>
<evidence type="ECO:0000313" key="9">
    <source>
        <dbReference type="Proteomes" id="UP000619457"/>
    </source>
</evidence>
<dbReference type="InterPro" id="IPR001736">
    <property type="entry name" value="PLipase_D/transphosphatidylase"/>
</dbReference>